<keyword evidence="2" id="KW-1185">Reference proteome</keyword>
<dbReference type="Proteomes" id="UP001595823">
    <property type="component" value="Unassembled WGS sequence"/>
</dbReference>
<accession>A0ABV8TW36</accession>
<organism evidence="1 2">
    <name type="scientific">Salininema proteolyticum</name>
    <dbReference type="NCBI Taxonomy" id="1607685"/>
    <lineage>
        <taxon>Bacteria</taxon>
        <taxon>Bacillati</taxon>
        <taxon>Actinomycetota</taxon>
        <taxon>Actinomycetes</taxon>
        <taxon>Glycomycetales</taxon>
        <taxon>Glycomycetaceae</taxon>
        <taxon>Salininema</taxon>
    </lineage>
</organism>
<dbReference type="Gene3D" id="3.20.20.370">
    <property type="entry name" value="Glycoside hydrolase/deacetylase"/>
    <property type="match status" value="1"/>
</dbReference>
<protein>
    <submittedName>
        <fullName evidence="1">LamB/YcsF family protein</fullName>
    </submittedName>
</protein>
<evidence type="ECO:0000313" key="2">
    <source>
        <dbReference type="Proteomes" id="UP001595823"/>
    </source>
</evidence>
<sequence length="245" mass="26029">MDLNADLAEGFGRWALTDDDALLETVTSANVACGFHAGDPLTLQRVCRSAAERGVAVGAQVSYRDLAGFGRYEMDIPAEPLRADLVYQIGALQAFARMAGEPVRYLKPHGALYHRAARDEVQAEAVVAACRDTGIETLVCAPGSVLAQAASEYLRVVPEVFADRAYQSDGRLVPRTRPGAVLGPDEAVAQALSLARGEVRTVDGETLAVAGETLCVHGDTPGAAATARRIRTELEQHDIAVEPFS</sequence>
<name>A0ABV8TW36_9ACTN</name>
<comment type="caution">
    <text evidence="1">The sequence shown here is derived from an EMBL/GenBank/DDBJ whole genome shotgun (WGS) entry which is preliminary data.</text>
</comment>
<dbReference type="CDD" id="cd10787">
    <property type="entry name" value="LamB_YcsF_like"/>
    <property type="match status" value="1"/>
</dbReference>
<proteinExistence type="predicted"/>
<dbReference type="NCBIfam" id="NF003816">
    <property type="entry name" value="PRK05406.1-5"/>
    <property type="match status" value="1"/>
</dbReference>
<evidence type="ECO:0000313" key="1">
    <source>
        <dbReference type="EMBL" id="MFC4334822.1"/>
    </source>
</evidence>
<dbReference type="PANTHER" id="PTHR30292">
    <property type="entry name" value="UNCHARACTERIZED PROTEIN YBGL-RELATED"/>
    <property type="match status" value="1"/>
</dbReference>
<dbReference type="SUPFAM" id="SSF88713">
    <property type="entry name" value="Glycoside hydrolase/deacetylase"/>
    <property type="match status" value="1"/>
</dbReference>
<dbReference type="InterPro" id="IPR011330">
    <property type="entry name" value="Glyco_hydro/deAcase_b/a-brl"/>
</dbReference>
<dbReference type="NCBIfam" id="NF003814">
    <property type="entry name" value="PRK05406.1-3"/>
    <property type="match status" value="1"/>
</dbReference>
<dbReference type="PANTHER" id="PTHR30292:SF0">
    <property type="entry name" value="5-OXOPROLINASE SUBUNIT A"/>
    <property type="match status" value="1"/>
</dbReference>
<dbReference type="EMBL" id="JBHSDK010000010">
    <property type="protein sequence ID" value="MFC4334822.1"/>
    <property type="molecule type" value="Genomic_DNA"/>
</dbReference>
<dbReference type="RefSeq" id="WP_380618895.1">
    <property type="nucleotide sequence ID" value="NZ_JBHSDK010000010.1"/>
</dbReference>
<reference evidence="2" key="1">
    <citation type="journal article" date="2019" name="Int. J. Syst. Evol. Microbiol.">
        <title>The Global Catalogue of Microorganisms (GCM) 10K type strain sequencing project: providing services to taxonomists for standard genome sequencing and annotation.</title>
        <authorList>
            <consortium name="The Broad Institute Genomics Platform"/>
            <consortium name="The Broad Institute Genome Sequencing Center for Infectious Disease"/>
            <person name="Wu L."/>
            <person name="Ma J."/>
        </authorList>
    </citation>
    <scope>NUCLEOTIDE SEQUENCE [LARGE SCALE GENOMIC DNA]</scope>
    <source>
        <strain evidence="2">IBRC-M 10908</strain>
    </source>
</reference>
<dbReference type="Pfam" id="PF03746">
    <property type="entry name" value="LamB_YcsF"/>
    <property type="match status" value="1"/>
</dbReference>
<dbReference type="InterPro" id="IPR005501">
    <property type="entry name" value="LamB/YcsF/PxpA-like"/>
</dbReference>
<gene>
    <name evidence="1" type="ORF">ACFPET_06390</name>
</gene>